<comment type="caution">
    <text evidence="1">The sequence shown here is derived from an EMBL/GenBank/DDBJ whole genome shotgun (WGS) entry which is preliminary data.</text>
</comment>
<reference evidence="1" key="1">
    <citation type="submission" date="2020-05" db="EMBL/GenBank/DDBJ databases">
        <title>WGS assembly of Panicum virgatum.</title>
        <authorList>
            <person name="Lovell J.T."/>
            <person name="Jenkins J."/>
            <person name="Shu S."/>
            <person name="Juenger T.E."/>
            <person name="Schmutz J."/>
        </authorList>
    </citation>
    <scope>NUCLEOTIDE SEQUENCE</scope>
    <source>
        <strain evidence="1">AP13</strain>
    </source>
</reference>
<gene>
    <name evidence="1" type="ORF">PVAP13_9KG390929</name>
</gene>
<dbReference type="PANTHER" id="PTHR35828:SF15">
    <property type="entry name" value="F-BOX DOMAIN-CONTAINING PROTEIN"/>
    <property type="match status" value="1"/>
</dbReference>
<dbReference type="PANTHER" id="PTHR35828">
    <property type="entry name" value="OS08G0203800 PROTEIN-RELATED"/>
    <property type="match status" value="1"/>
</dbReference>
<sequence>MWFHDIELIPDLYVVPSPAAASHGAIHLLCGNSTNWTLTHIATLHIAADTHTKLSYLELPLDAKRSKAPLLASSADGGFLLLLLKGAQLSLWKHGIGSHTARSWVLSETINLASSFPLRARKKIKLEMFLGKSGAVLLWVDGEGRFLFSLGDGSIRKIGNKRATKKCSLRPYEVDWLSCLSMMNLIVDESMLLDAGRKTIQNRWRKMVARHMKRNKKHLDGQA</sequence>
<protein>
    <recommendedName>
        <fullName evidence="3">F-box protein</fullName>
    </recommendedName>
</protein>
<evidence type="ECO:0000313" key="2">
    <source>
        <dbReference type="Proteomes" id="UP000823388"/>
    </source>
</evidence>
<evidence type="ECO:0000313" key="1">
    <source>
        <dbReference type="EMBL" id="KAG2544891.1"/>
    </source>
</evidence>
<proteinExistence type="predicted"/>
<dbReference type="Proteomes" id="UP000823388">
    <property type="component" value="Chromosome 9K"/>
</dbReference>
<keyword evidence="2" id="KW-1185">Reference proteome</keyword>
<name>A0A8T0N4X5_PANVG</name>
<organism evidence="1 2">
    <name type="scientific">Panicum virgatum</name>
    <name type="common">Blackwell switchgrass</name>
    <dbReference type="NCBI Taxonomy" id="38727"/>
    <lineage>
        <taxon>Eukaryota</taxon>
        <taxon>Viridiplantae</taxon>
        <taxon>Streptophyta</taxon>
        <taxon>Embryophyta</taxon>
        <taxon>Tracheophyta</taxon>
        <taxon>Spermatophyta</taxon>
        <taxon>Magnoliopsida</taxon>
        <taxon>Liliopsida</taxon>
        <taxon>Poales</taxon>
        <taxon>Poaceae</taxon>
        <taxon>PACMAD clade</taxon>
        <taxon>Panicoideae</taxon>
        <taxon>Panicodae</taxon>
        <taxon>Paniceae</taxon>
        <taxon>Panicinae</taxon>
        <taxon>Panicum</taxon>
        <taxon>Panicum sect. Hiantes</taxon>
    </lineage>
</organism>
<dbReference type="AlphaFoldDB" id="A0A8T0N4X5"/>
<dbReference type="EMBL" id="CM029053">
    <property type="protein sequence ID" value="KAG2544891.1"/>
    <property type="molecule type" value="Genomic_DNA"/>
</dbReference>
<evidence type="ECO:0008006" key="3">
    <source>
        <dbReference type="Google" id="ProtNLM"/>
    </source>
</evidence>
<accession>A0A8T0N4X5</accession>